<dbReference type="SMART" id="SM00448">
    <property type="entry name" value="REC"/>
    <property type="match status" value="1"/>
</dbReference>
<keyword evidence="1" id="KW-0597">Phosphoprotein</keyword>
<dbReference type="Gene3D" id="3.40.50.2300">
    <property type="match status" value="1"/>
</dbReference>
<gene>
    <name evidence="3" type="primary">rcp1_3</name>
    <name evidence="3" type="ORF">DSM112329_04396</name>
</gene>
<dbReference type="GO" id="GO:0000160">
    <property type="term" value="P:phosphorelay signal transduction system"/>
    <property type="evidence" value="ECO:0007669"/>
    <property type="project" value="InterPro"/>
</dbReference>
<dbReference type="SUPFAM" id="SSF52172">
    <property type="entry name" value="CheY-like"/>
    <property type="match status" value="1"/>
</dbReference>
<evidence type="ECO:0000259" key="2">
    <source>
        <dbReference type="PROSITE" id="PS50110"/>
    </source>
</evidence>
<reference evidence="3" key="1">
    <citation type="submission" date="2022-12" db="EMBL/GenBank/DDBJ databases">
        <title>Paraconexibacter alkalitolerans sp. nov. and Baekduia alba sp. nov., isolated from soil and emended description of the genera Paraconexibacter (Chun et al., 2020) and Baekduia (An et al., 2020).</title>
        <authorList>
            <person name="Vieira S."/>
            <person name="Huber K.J."/>
            <person name="Geppert A."/>
            <person name="Wolf J."/>
            <person name="Neumann-Schaal M."/>
            <person name="Muesken M."/>
            <person name="Overmann J."/>
        </authorList>
    </citation>
    <scope>NUCLEOTIDE SEQUENCE</scope>
    <source>
        <strain evidence="3">AEG42_29</strain>
    </source>
</reference>
<feature type="domain" description="Response regulatory" evidence="2">
    <location>
        <begin position="12"/>
        <end position="138"/>
    </location>
</feature>
<accession>A0AAU7B0T4</accession>
<dbReference type="RefSeq" id="WP_354698706.1">
    <property type="nucleotide sequence ID" value="NZ_CP114014.1"/>
</dbReference>
<sequence>MTRRGSQFQPARVLLVEDNIADVRLTVELLREARLANRLKVVPSGSEALDLLMSAGTHDDAPPLPDLMLLDLDLPGMDGRRLLARIRAEPRLKHIPVFVLTASATHRQMVQEEGLDADGYLEKPIDLDAFVHLVTHHDRFWLELVCTPSGQS</sequence>
<dbReference type="EMBL" id="CP114014">
    <property type="protein sequence ID" value="XAY07513.1"/>
    <property type="molecule type" value="Genomic_DNA"/>
</dbReference>
<organism evidence="3">
    <name type="scientific">Paraconexibacter sp. AEG42_29</name>
    <dbReference type="NCBI Taxonomy" id="2997339"/>
    <lineage>
        <taxon>Bacteria</taxon>
        <taxon>Bacillati</taxon>
        <taxon>Actinomycetota</taxon>
        <taxon>Thermoleophilia</taxon>
        <taxon>Solirubrobacterales</taxon>
        <taxon>Paraconexibacteraceae</taxon>
        <taxon>Paraconexibacter</taxon>
    </lineage>
</organism>
<evidence type="ECO:0000313" key="3">
    <source>
        <dbReference type="EMBL" id="XAY07513.1"/>
    </source>
</evidence>
<proteinExistence type="predicted"/>
<dbReference type="PANTHER" id="PTHR44520">
    <property type="entry name" value="RESPONSE REGULATOR RCP1-RELATED"/>
    <property type="match status" value="1"/>
</dbReference>
<evidence type="ECO:0000256" key="1">
    <source>
        <dbReference type="PROSITE-ProRule" id="PRU00169"/>
    </source>
</evidence>
<dbReference type="InterPro" id="IPR001789">
    <property type="entry name" value="Sig_transdc_resp-reg_receiver"/>
</dbReference>
<dbReference type="Pfam" id="PF00072">
    <property type="entry name" value="Response_reg"/>
    <property type="match status" value="1"/>
</dbReference>
<dbReference type="AlphaFoldDB" id="A0AAU7B0T4"/>
<dbReference type="PROSITE" id="PS50110">
    <property type="entry name" value="RESPONSE_REGULATORY"/>
    <property type="match status" value="1"/>
</dbReference>
<feature type="modified residue" description="4-aspartylphosphate" evidence="1">
    <location>
        <position position="71"/>
    </location>
</feature>
<dbReference type="InterPro" id="IPR011006">
    <property type="entry name" value="CheY-like_superfamily"/>
</dbReference>
<name>A0AAU7B0T4_9ACTN</name>
<dbReference type="InterPro" id="IPR052893">
    <property type="entry name" value="TCS_response_regulator"/>
</dbReference>
<dbReference type="KEGG" id="parq:DSM112329_04396"/>
<protein>
    <submittedName>
        <fullName evidence="3">Response regulator rcp1</fullName>
    </submittedName>
</protein>